<evidence type="ECO:0000256" key="1">
    <source>
        <dbReference type="ARBA" id="ARBA00020786"/>
    </source>
</evidence>
<dbReference type="PANTHER" id="PTHR23048:SF0">
    <property type="entry name" value="CALMODULIN LIKE 3"/>
    <property type="match status" value="1"/>
</dbReference>
<evidence type="ECO:0000256" key="2">
    <source>
        <dbReference type="ARBA" id="ARBA00022737"/>
    </source>
</evidence>
<dbReference type="EMBL" id="MU006221">
    <property type="protein sequence ID" value="KAF2829300.1"/>
    <property type="molecule type" value="Genomic_DNA"/>
</dbReference>
<name>A0A6A7A7N7_9PLEO</name>
<dbReference type="PANTHER" id="PTHR23048">
    <property type="entry name" value="MYOSIN LIGHT CHAIN 1, 3"/>
    <property type="match status" value="1"/>
</dbReference>
<dbReference type="PROSITE" id="PS00018">
    <property type="entry name" value="EF_HAND_1"/>
    <property type="match status" value="3"/>
</dbReference>
<evidence type="ECO:0000256" key="3">
    <source>
        <dbReference type="ARBA" id="ARBA00022837"/>
    </source>
</evidence>
<organism evidence="5 6">
    <name type="scientific">Ophiobolus disseminans</name>
    <dbReference type="NCBI Taxonomy" id="1469910"/>
    <lineage>
        <taxon>Eukaryota</taxon>
        <taxon>Fungi</taxon>
        <taxon>Dikarya</taxon>
        <taxon>Ascomycota</taxon>
        <taxon>Pezizomycotina</taxon>
        <taxon>Dothideomycetes</taxon>
        <taxon>Pleosporomycetidae</taxon>
        <taxon>Pleosporales</taxon>
        <taxon>Pleosporineae</taxon>
        <taxon>Phaeosphaeriaceae</taxon>
        <taxon>Ophiobolus</taxon>
    </lineage>
</organism>
<keyword evidence="6" id="KW-1185">Reference proteome</keyword>
<dbReference type="SUPFAM" id="SSF48452">
    <property type="entry name" value="TPR-like"/>
    <property type="match status" value="1"/>
</dbReference>
<proteinExistence type="predicted"/>
<dbReference type="InterPro" id="IPR011992">
    <property type="entry name" value="EF-hand-dom_pair"/>
</dbReference>
<dbReference type="InterPro" id="IPR011990">
    <property type="entry name" value="TPR-like_helical_dom_sf"/>
</dbReference>
<dbReference type="PROSITE" id="PS50222">
    <property type="entry name" value="EF_HAND_2"/>
    <property type="match status" value="3"/>
</dbReference>
<feature type="domain" description="EF-hand" evidence="4">
    <location>
        <begin position="361"/>
        <end position="396"/>
    </location>
</feature>
<reference evidence="5" key="1">
    <citation type="journal article" date="2020" name="Stud. Mycol.">
        <title>101 Dothideomycetes genomes: a test case for predicting lifestyles and emergence of pathogens.</title>
        <authorList>
            <person name="Haridas S."/>
            <person name="Albert R."/>
            <person name="Binder M."/>
            <person name="Bloem J."/>
            <person name="Labutti K."/>
            <person name="Salamov A."/>
            <person name="Andreopoulos B."/>
            <person name="Baker S."/>
            <person name="Barry K."/>
            <person name="Bills G."/>
            <person name="Bluhm B."/>
            <person name="Cannon C."/>
            <person name="Castanera R."/>
            <person name="Culley D."/>
            <person name="Daum C."/>
            <person name="Ezra D."/>
            <person name="Gonzalez J."/>
            <person name="Henrissat B."/>
            <person name="Kuo A."/>
            <person name="Liang C."/>
            <person name="Lipzen A."/>
            <person name="Lutzoni F."/>
            <person name="Magnuson J."/>
            <person name="Mondo S."/>
            <person name="Nolan M."/>
            <person name="Ohm R."/>
            <person name="Pangilinan J."/>
            <person name="Park H.-J."/>
            <person name="Ramirez L."/>
            <person name="Alfaro M."/>
            <person name="Sun H."/>
            <person name="Tritt A."/>
            <person name="Yoshinaga Y."/>
            <person name="Zwiers L.-H."/>
            <person name="Turgeon B."/>
            <person name="Goodwin S."/>
            <person name="Spatafora J."/>
            <person name="Crous P."/>
            <person name="Grigoriev I."/>
        </authorList>
    </citation>
    <scope>NUCLEOTIDE SEQUENCE</scope>
    <source>
        <strain evidence="5">CBS 113818</strain>
    </source>
</reference>
<dbReference type="CDD" id="cd00051">
    <property type="entry name" value="EFh"/>
    <property type="match status" value="1"/>
</dbReference>
<gene>
    <name evidence="5" type="ORF">CC86DRAFT_453945</name>
</gene>
<dbReference type="InterPro" id="IPR002048">
    <property type="entry name" value="EF_hand_dom"/>
</dbReference>
<feature type="domain" description="EF-hand" evidence="4">
    <location>
        <begin position="325"/>
        <end position="360"/>
    </location>
</feature>
<dbReference type="Gene3D" id="1.10.238.10">
    <property type="entry name" value="EF-hand"/>
    <property type="match status" value="2"/>
</dbReference>
<dbReference type="SMART" id="SM00054">
    <property type="entry name" value="EFh"/>
    <property type="match status" value="3"/>
</dbReference>
<dbReference type="OrthoDB" id="414698at2759"/>
<evidence type="ECO:0000313" key="5">
    <source>
        <dbReference type="EMBL" id="KAF2829300.1"/>
    </source>
</evidence>
<dbReference type="Pfam" id="PF13499">
    <property type="entry name" value="EF-hand_7"/>
    <property type="match status" value="2"/>
</dbReference>
<dbReference type="FunFam" id="1.10.238.10:FF:000001">
    <property type="entry name" value="Calmodulin 1"/>
    <property type="match status" value="1"/>
</dbReference>
<feature type="domain" description="EF-hand" evidence="4">
    <location>
        <begin position="252"/>
        <end position="287"/>
    </location>
</feature>
<accession>A0A6A7A7N7</accession>
<keyword evidence="3" id="KW-0106">Calcium</keyword>
<protein>
    <recommendedName>
        <fullName evidence="1">Calmodulin</fullName>
    </recommendedName>
</protein>
<sequence>MNKDLQNELINFMFLRRPDGSLDVMACLKLWFGKSTATDIEIRTRFGEHVKLAFEGRYAHWRWSPRGCVALMILLDQFPRNIYRHTVDMYAGDAPGRAIVDAGHDWLSVLKPEECLFVPCLILTHQENVRDQQACMRFWSKLEPHLPTELHIFRTIFEEHLRIVDLCGNFPHRDHYYGRKTSAIGQKLMDNPGVRFDLPLIAEGGNVRFGHDSKKLWDATEATFDVVERLDAFVKNKVKRKNTLVTDWLTPEKAAECREAFRKFDKDGNGFLDMEELLEVLTATHRTYTKSELQIVIDTISGKRNSKGLTFEEFSALLQIKMTADMQNRLRARFQLFDTDNSGDISYDELRACLTDLDNLLTTAELDEMMKKCDADGDGIISYEEFVAMVPNAISPTLSEADQSLWEIMSPVEPSKKAGFGWADVKTPSKVEVSVEEIIG</sequence>
<dbReference type="InterPro" id="IPR010323">
    <property type="entry name" value="DUF924"/>
</dbReference>
<dbReference type="GO" id="GO:0016460">
    <property type="term" value="C:myosin II complex"/>
    <property type="evidence" value="ECO:0007669"/>
    <property type="project" value="TreeGrafter"/>
</dbReference>
<dbReference type="GO" id="GO:0005509">
    <property type="term" value="F:calcium ion binding"/>
    <property type="evidence" value="ECO:0007669"/>
    <property type="project" value="InterPro"/>
</dbReference>
<dbReference type="AlphaFoldDB" id="A0A6A7A7N7"/>
<dbReference type="Gene3D" id="1.25.40.10">
    <property type="entry name" value="Tetratricopeptide repeat domain"/>
    <property type="match status" value="1"/>
</dbReference>
<dbReference type="Gene3D" id="1.20.58.320">
    <property type="entry name" value="TPR-like"/>
    <property type="match status" value="1"/>
</dbReference>
<evidence type="ECO:0000313" key="6">
    <source>
        <dbReference type="Proteomes" id="UP000799424"/>
    </source>
</evidence>
<dbReference type="Pfam" id="PF06041">
    <property type="entry name" value="DUF924"/>
    <property type="match status" value="1"/>
</dbReference>
<dbReference type="SUPFAM" id="SSF47473">
    <property type="entry name" value="EF-hand"/>
    <property type="match status" value="1"/>
</dbReference>
<dbReference type="Proteomes" id="UP000799424">
    <property type="component" value="Unassembled WGS sequence"/>
</dbReference>
<evidence type="ECO:0000259" key="4">
    <source>
        <dbReference type="PROSITE" id="PS50222"/>
    </source>
</evidence>
<keyword evidence="2" id="KW-0677">Repeat</keyword>
<dbReference type="InterPro" id="IPR050230">
    <property type="entry name" value="CALM/Myosin/TropC-like"/>
</dbReference>
<dbReference type="InterPro" id="IPR018247">
    <property type="entry name" value="EF_Hand_1_Ca_BS"/>
</dbReference>